<evidence type="ECO:0000256" key="1">
    <source>
        <dbReference type="SAM" id="MobiDB-lite"/>
    </source>
</evidence>
<sequence length="156" mass="17480">MLSRSPREALLSPNSYVPNLGELARLSSSLSRPNRSHAPTTRTHLQSKSETVNFGINGGLEGDLEPHRQPDTGHQVTVRRPRRHLRLPHSSTLAKATDLPNERSRGPLEAQASYVEDVDGFLPVLSRLEVLDLSRNQIRRVDQVSQLSRCYDLLSK</sequence>
<comment type="caution">
    <text evidence="2">The sequence shown here is derived from an EMBL/GenBank/DDBJ whole genome shotgun (WGS) entry which is preliminary data.</text>
</comment>
<dbReference type="EMBL" id="CAAALY010005886">
    <property type="protein sequence ID" value="VEL09260.1"/>
    <property type="molecule type" value="Genomic_DNA"/>
</dbReference>
<feature type="compositionally biased region" description="Basic residues" evidence="1">
    <location>
        <begin position="77"/>
        <end position="87"/>
    </location>
</feature>
<name>A0A448WDQ0_9PLAT</name>
<gene>
    <name evidence="2" type="ORF">PXEA_LOCUS2700</name>
</gene>
<dbReference type="AlphaFoldDB" id="A0A448WDQ0"/>
<dbReference type="Proteomes" id="UP000784294">
    <property type="component" value="Unassembled WGS sequence"/>
</dbReference>
<protein>
    <recommendedName>
        <fullName evidence="4">U2A'/phosphoprotein 32 family A C-terminal domain-containing protein</fullName>
    </recommendedName>
</protein>
<reference evidence="2" key="1">
    <citation type="submission" date="2018-11" db="EMBL/GenBank/DDBJ databases">
        <authorList>
            <consortium name="Pathogen Informatics"/>
        </authorList>
    </citation>
    <scope>NUCLEOTIDE SEQUENCE</scope>
</reference>
<evidence type="ECO:0000313" key="2">
    <source>
        <dbReference type="EMBL" id="VEL09260.1"/>
    </source>
</evidence>
<dbReference type="InterPro" id="IPR001611">
    <property type="entry name" value="Leu-rich_rpt"/>
</dbReference>
<evidence type="ECO:0000313" key="3">
    <source>
        <dbReference type="Proteomes" id="UP000784294"/>
    </source>
</evidence>
<evidence type="ECO:0008006" key="4">
    <source>
        <dbReference type="Google" id="ProtNLM"/>
    </source>
</evidence>
<accession>A0A448WDQ0</accession>
<feature type="compositionally biased region" description="Polar residues" evidence="1">
    <location>
        <begin position="37"/>
        <end position="54"/>
    </location>
</feature>
<keyword evidence="3" id="KW-1185">Reference proteome</keyword>
<proteinExistence type="predicted"/>
<feature type="region of interest" description="Disordered" evidence="1">
    <location>
        <begin position="27"/>
        <end position="104"/>
    </location>
</feature>
<organism evidence="2 3">
    <name type="scientific">Protopolystoma xenopodis</name>
    <dbReference type="NCBI Taxonomy" id="117903"/>
    <lineage>
        <taxon>Eukaryota</taxon>
        <taxon>Metazoa</taxon>
        <taxon>Spiralia</taxon>
        <taxon>Lophotrochozoa</taxon>
        <taxon>Platyhelminthes</taxon>
        <taxon>Monogenea</taxon>
        <taxon>Polyopisthocotylea</taxon>
        <taxon>Polystomatidea</taxon>
        <taxon>Polystomatidae</taxon>
        <taxon>Protopolystoma</taxon>
    </lineage>
</organism>
<dbReference type="PROSITE" id="PS51450">
    <property type="entry name" value="LRR"/>
    <property type="match status" value="1"/>
</dbReference>